<feature type="compositionally biased region" description="Low complexity" evidence="1">
    <location>
        <begin position="226"/>
        <end position="239"/>
    </location>
</feature>
<feature type="compositionally biased region" description="Basic residues" evidence="1">
    <location>
        <begin position="290"/>
        <end position="314"/>
    </location>
</feature>
<feature type="compositionally biased region" description="Low complexity" evidence="1">
    <location>
        <begin position="263"/>
        <end position="289"/>
    </location>
</feature>
<feature type="compositionally biased region" description="Low complexity" evidence="1">
    <location>
        <begin position="333"/>
        <end position="344"/>
    </location>
</feature>
<dbReference type="Gene3D" id="1.10.287.110">
    <property type="entry name" value="DnaJ domain"/>
    <property type="match status" value="1"/>
</dbReference>
<name>A0A7S4S0W5_9DINO</name>
<protein>
    <recommendedName>
        <fullName evidence="3">J domain-containing protein</fullName>
    </recommendedName>
</protein>
<dbReference type="AlphaFoldDB" id="A0A7S4S0W5"/>
<organism evidence="2">
    <name type="scientific">Alexandrium monilatum</name>
    <dbReference type="NCBI Taxonomy" id="311494"/>
    <lineage>
        <taxon>Eukaryota</taxon>
        <taxon>Sar</taxon>
        <taxon>Alveolata</taxon>
        <taxon>Dinophyceae</taxon>
        <taxon>Gonyaulacales</taxon>
        <taxon>Pyrocystaceae</taxon>
        <taxon>Alexandrium</taxon>
    </lineage>
</organism>
<feature type="region of interest" description="Disordered" evidence="1">
    <location>
        <begin position="1"/>
        <end position="87"/>
    </location>
</feature>
<dbReference type="InterPro" id="IPR036869">
    <property type="entry name" value="J_dom_sf"/>
</dbReference>
<feature type="compositionally biased region" description="Basic residues" evidence="1">
    <location>
        <begin position="322"/>
        <end position="332"/>
    </location>
</feature>
<dbReference type="Gene3D" id="2.40.50.140">
    <property type="entry name" value="Nucleic acid-binding proteins"/>
    <property type="match status" value="1"/>
</dbReference>
<feature type="compositionally biased region" description="Gly residues" evidence="1">
    <location>
        <begin position="31"/>
        <end position="45"/>
    </location>
</feature>
<dbReference type="InterPro" id="IPR012340">
    <property type="entry name" value="NA-bd_OB-fold"/>
</dbReference>
<sequence length="442" mass="46032">MFARCSTPGGPASLGRGSGVSGRPGWSWPGGAAGGGGGGPGGGPGAVPQLTPWSGGPPTGHQPAPPAPASWRGMPGRPTGSHPPTGAILAGTVKSYSSVKGFGFLLHPDIPQDIWFARESLFVELRTSDLAGTAMSFELYRAPDGKPQARNLRPTGTVGFLQAPKPPVSPAPAQRGVFIAGKGLVGGVGVMPPTIRPGLGVGVVQPGLRPGVGVVVTGGKGLPTMPGVPGAMGVPGATPMQQTPNRRAWSPHAGSRAIRQCYKGSEQGSSKSRSPSSKSSSAGRSSKSSRSSKRSERKRRRKRRTSRSRSKGRRTPAAGSKSRSKGRAKSRSKSSGSSSSSSSRSRSRSGKRRSKFAGPASLAAIRESASSGKESKEIEEAKMDALQKLTKLQGVEPKEARAKEWRLLLRTWHPDKNPDKLEVATAVFQFLQKGKTLLNLEK</sequence>
<feature type="compositionally biased region" description="Basic residues" evidence="1">
    <location>
        <begin position="345"/>
        <end position="355"/>
    </location>
</feature>
<dbReference type="SUPFAM" id="SSF50249">
    <property type="entry name" value="Nucleic acid-binding proteins"/>
    <property type="match status" value="1"/>
</dbReference>
<dbReference type="SUPFAM" id="SSF46565">
    <property type="entry name" value="Chaperone J-domain"/>
    <property type="match status" value="1"/>
</dbReference>
<accession>A0A7S4S0W5</accession>
<evidence type="ECO:0000313" key="2">
    <source>
        <dbReference type="EMBL" id="CAE4631129.1"/>
    </source>
</evidence>
<reference evidence="2" key="1">
    <citation type="submission" date="2021-01" db="EMBL/GenBank/DDBJ databases">
        <authorList>
            <person name="Corre E."/>
            <person name="Pelletier E."/>
            <person name="Niang G."/>
            <person name="Scheremetjew M."/>
            <person name="Finn R."/>
            <person name="Kale V."/>
            <person name="Holt S."/>
            <person name="Cochrane G."/>
            <person name="Meng A."/>
            <person name="Brown T."/>
            <person name="Cohen L."/>
        </authorList>
    </citation>
    <scope>NUCLEOTIDE SEQUENCE</scope>
    <source>
        <strain evidence="2">CCMP3105</strain>
    </source>
</reference>
<evidence type="ECO:0008006" key="3">
    <source>
        <dbReference type="Google" id="ProtNLM"/>
    </source>
</evidence>
<proteinExistence type="predicted"/>
<evidence type="ECO:0000256" key="1">
    <source>
        <dbReference type="SAM" id="MobiDB-lite"/>
    </source>
</evidence>
<dbReference type="EMBL" id="HBNR01061641">
    <property type="protein sequence ID" value="CAE4631129.1"/>
    <property type="molecule type" value="Transcribed_RNA"/>
</dbReference>
<feature type="region of interest" description="Disordered" evidence="1">
    <location>
        <begin position="226"/>
        <end position="379"/>
    </location>
</feature>
<gene>
    <name evidence="2" type="ORF">AMON00008_LOCUS43421</name>
</gene>